<evidence type="ECO:0000256" key="2">
    <source>
        <dbReference type="SAM" id="MobiDB-lite"/>
    </source>
</evidence>
<dbReference type="SMART" id="SM00698">
    <property type="entry name" value="MORN"/>
    <property type="match status" value="3"/>
</dbReference>
<comment type="caution">
    <text evidence="4">The sequence shown here is derived from an EMBL/GenBank/DDBJ whole genome shotgun (WGS) entry which is preliminary data.</text>
</comment>
<feature type="transmembrane region" description="Helical" evidence="3">
    <location>
        <begin position="7"/>
        <end position="27"/>
    </location>
</feature>
<proteinExistence type="predicted"/>
<dbReference type="PANTHER" id="PTHR43215">
    <property type="entry name" value="RADIAL SPOKE HEAD 1 HOMOLOG"/>
    <property type="match status" value="1"/>
</dbReference>
<dbReference type="PANTHER" id="PTHR43215:SF14">
    <property type="entry name" value="RADIAL SPOKE HEAD 1 HOMOLOG"/>
    <property type="match status" value="1"/>
</dbReference>
<keyword evidence="3" id="KW-0472">Membrane</keyword>
<keyword evidence="1" id="KW-0677">Repeat</keyword>
<evidence type="ECO:0000313" key="4">
    <source>
        <dbReference type="EMBL" id="NYE05815.1"/>
    </source>
</evidence>
<evidence type="ECO:0000313" key="5">
    <source>
        <dbReference type="Proteomes" id="UP000548423"/>
    </source>
</evidence>
<dbReference type="EMBL" id="JACCBX010000005">
    <property type="protein sequence ID" value="NYE05815.1"/>
    <property type="molecule type" value="Genomic_DNA"/>
</dbReference>
<accession>A0A852TCX6</accession>
<feature type="region of interest" description="Disordered" evidence="2">
    <location>
        <begin position="96"/>
        <end position="131"/>
    </location>
</feature>
<dbReference type="Proteomes" id="UP000548423">
    <property type="component" value="Unassembled WGS sequence"/>
</dbReference>
<feature type="transmembrane region" description="Helical" evidence="3">
    <location>
        <begin position="39"/>
        <end position="63"/>
    </location>
</feature>
<keyword evidence="3" id="KW-0812">Transmembrane</keyword>
<reference evidence="5" key="1">
    <citation type="submission" date="2020-07" db="EMBL/GenBank/DDBJ databases">
        <authorList>
            <person name="Partida-Martinez L."/>
            <person name="Huntemann M."/>
            <person name="Clum A."/>
            <person name="Wang J."/>
            <person name="Palaniappan K."/>
            <person name="Ritter S."/>
            <person name="Chen I.-M."/>
            <person name="Stamatis D."/>
            <person name="Reddy T."/>
            <person name="O'Malley R."/>
            <person name="Daum C."/>
            <person name="Shapiro N."/>
            <person name="Ivanova N."/>
            <person name="Kyrpides N."/>
            <person name="Woyke T."/>
        </authorList>
    </citation>
    <scope>NUCLEOTIDE SEQUENCE [LARGE SCALE GENOMIC DNA]</scope>
    <source>
        <strain evidence="5">AT2.8</strain>
    </source>
</reference>
<sequence length="278" mass="31326">MDAILEFSLGVYVVLGIIIFLFLKLIFHFSSKMSFCLSAVLAVLLIEFPWISLVLGLICFFIVKKKSSKYITTGLTILLLATGSLLSHEIDKTAEQESQEVVHNSVRNMESIEEEKNEGQTNNEEEPRAQVEVPADVPDENTQSVQIEEVNATEIVEEETSVDTSEVIENTVTEESPYYYEEVVYDDGSSYKGNFVNGLYHGYGMLTWADGNKYDGDFANGYFHGEGTLTWSDGSIYKGQFRNNLQNGYGEMTWPDGTMFKGNFVDGNYTEDGEWIYP</sequence>
<reference evidence="5" key="2">
    <citation type="submission" date="2020-08" db="EMBL/GenBank/DDBJ databases">
        <title>The Agave Microbiome: Exploring the role of microbial communities in plant adaptations to desert environments.</title>
        <authorList>
            <person name="Partida-Martinez L.P."/>
        </authorList>
    </citation>
    <scope>NUCLEOTIDE SEQUENCE [LARGE SCALE GENOMIC DNA]</scope>
    <source>
        <strain evidence="5">AT2.8</strain>
    </source>
</reference>
<gene>
    <name evidence="4" type="ORF">F4694_002590</name>
</gene>
<dbReference type="Pfam" id="PF02493">
    <property type="entry name" value="MORN"/>
    <property type="match status" value="3"/>
</dbReference>
<evidence type="ECO:0008006" key="6">
    <source>
        <dbReference type="Google" id="ProtNLM"/>
    </source>
</evidence>
<name>A0A852TCX6_9BACI</name>
<dbReference type="InterPro" id="IPR003409">
    <property type="entry name" value="MORN"/>
</dbReference>
<dbReference type="Gene3D" id="2.20.110.10">
    <property type="entry name" value="Histone H3 K4-specific methyltransferase SET7/9 N-terminal domain"/>
    <property type="match status" value="2"/>
</dbReference>
<evidence type="ECO:0000256" key="1">
    <source>
        <dbReference type="ARBA" id="ARBA00022737"/>
    </source>
</evidence>
<keyword evidence="3" id="KW-1133">Transmembrane helix</keyword>
<dbReference type="SUPFAM" id="SSF82185">
    <property type="entry name" value="Histone H3 K4-specific methyltransferase SET7/9 N-terminal domain"/>
    <property type="match status" value="1"/>
</dbReference>
<protein>
    <recommendedName>
        <fullName evidence="6">MORN repeat protein</fullName>
    </recommendedName>
</protein>
<evidence type="ECO:0000256" key="3">
    <source>
        <dbReference type="SAM" id="Phobius"/>
    </source>
</evidence>
<feature type="compositionally biased region" description="Polar residues" evidence="2">
    <location>
        <begin position="99"/>
        <end position="108"/>
    </location>
</feature>
<organism evidence="4 5">
    <name type="scientific">Neobacillus niacini</name>
    <dbReference type="NCBI Taxonomy" id="86668"/>
    <lineage>
        <taxon>Bacteria</taxon>
        <taxon>Bacillati</taxon>
        <taxon>Bacillota</taxon>
        <taxon>Bacilli</taxon>
        <taxon>Bacillales</taxon>
        <taxon>Bacillaceae</taxon>
        <taxon>Neobacillus</taxon>
    </lineage>
</organism>
<dbReference type="AlphaFoldDB" id="A0A852TCX6"/>